<proteinExistence type="predicted"/>
<name>A6HAH4_RAT</name>
<protein>
    <submittedName>
        <fullName evidence="1">RCG62017, isoform CRA_c</fullName>
    </submittedName>
</protein>
<gene>
    <name evidence="1" type="ORF">rCG_62017</name>
</gene>
<dbReference type="Proteomes" id="UP000234681">
    <property type="component" value="Chromosome 6"/>
</dbReference>
<organism evidence="1 2">
    <name type="scientific">Rattus norvegicus</name>
    <name type="common">Rat</name>
    <dbReference type="NCBI Taxonomy" id="10116"/>
    <lineage>
        <taxon>Eukaryota</taxon>
        <taxon>Metazoa</taxon>
        <taxon>Chordata</taxon>
        <taxon>Craniata</taxon>
        <taxon>Vertebrata</taxon>
        <taxon>Euteleostomi</taxon>
        <taxon>Mammalia</taxon>
        <taxon>Eutheria</taxon>
        <taxon>Euarchontoglires</taxon>
        <taxon>Glires</taxon>
        <taxon>Rodentia</taxon>
        <taxon>Myomorpha</taxon>
        <taxon>Muroidea</taxon>
        <taxon>Muridae</taxon>
        <taxon>Murinae</taxon>
        <taxon>Rattus</taxon>
    </lineage>
</organism>
<reference evidence="2" key="1">
    <citation type="submission" date="2005-09" db="EMBL/GenBank/DDBJ databases">
        <authorList>
            <person name="Mural R.J."/>
            <person name="Li P.W."/>
            <person name="Adams M.D."/>
            <person name="Amanatides P.G."/>
            <person name="Baden-Tillson H."/>
            <person name="Barnstead M."/>
            <person name="Chin S.H."/>
            <person name="Dew I."/>
            <person name="Evans C.A."/>
            <person name="Ferriera S."/>
            <person name="Flanigan M."/>
            <person name="Fosler C."/>
            <person name="Glodek A."/>
            <person name="Gu Z."/>
            <person name="Holt R.A."/>
            <person name="Jennings D."/>
            <person name="Kraft C.L."/>
            <person name="Lu F."/>
            <person name="Nguyen T."/>
            <person name="Nusskern D.R."/>
            <person name="Pfannkoch C.M."/>
            <person name="Sitter C."/>
            <person name="Sutton G.G."/>
            <person name="Venter J.C."/>
            <person name="Wang Z."/>
            <person name="Woodage T."/>
            <person name="Zheng X.H."/>
            <person name="Zhong F."/>
        </authorList>
    </citation>
    <scope>NUCLEOTIDE SEQUENCE [LARGE SCALE GENOMIC DNA]</scope>
    <source>
        <strain>BN</strain>
        <strain evidence="2">Sprague-Dawley</strain>
    </source>
</reference>
<evidence type="ECO:0000313" key="1">
    <source>
        <dbReference type="EMBL" id="EDM03029.1"/>
    </source>
</evidence>
<dbReference type="AlphaFoldDB" id="A6HAH4"/>
<evidence type="ECO:0000313" key="2">
    <source>
        <dbReference type="Proteomes" id="UP000234681"/>
    </source>
</evidence>
<accession>A6HAH4</accession>
<sequence>MAGRILRCMLGLVWSRGRHHVFVRRKRKARWDQQVAFLKLRSAGILRTGSWILSGEALMRNQDPVVDRLALMYSFFGYLRKPGWTVVATAVK</sequence>
<dbReference type="EMBL" id="CH473947">
    <property type="protein sequence ID" value="EDM03029.1"/>
    <property type="molecule type" value="Genomic_DNA"/>
</dbReference>